<accession>A0ABS5AGQ3</accession>
<name>A0ABS5AGQ3_9PSEU</name>
<evidence type="ECO:0000313" key="3">
    <source>
        <dbReference type="Proteomes" id="UP001519363"/>
    </source>
</evidence>
<keyword evidence="3" id="KW-1185">Reference proteome</keyword>
<dbReference type="EMBL" id="JAGIOO010000001">
    <property type="protein sequence ID" value="MBP2475756.1"/>
    <property type="molecule type" value="Genomic_DNA"/>
</dbReference>
<evidence type="ECO:0000256" key="1">
    <source>
        <dbReference type="SAM" id="SignalP"/>
    </source>
</evidence>
<organism evidence="2 3">
    <name type="scientific">Crossiella equi</name>
    <dbReference type="NCBI Taxonomy" id="130796"/>
    <lineage>
        <taxon>Bacteria</taxon>
        <taxon>Bacillati</taxon>
        <taxon>Actinomycetota</taxon>
        <taxon>Actinomycetes</taxon>
        <taxon>Pseudonocardiales</taxon>
        <taxon>Pseudonocardiaceae</taxon>
        <taxon>Crossiella</taxon>
    </lineage>
</organism>
<comment type="caution">
    <text evidence="2">The sequence shown here is derived from an EMBL/GenBank/DDBJ whole genome shotgun (WGS) entry which is preliminary data.</text>
</comment>
<sequence length="172" mass="17429">MAALVLVAVGLLGGCGFTLPAPPKPTPSTSTPPPTPTFGAKFTWPSGLEVTLGAPAPHVLSEQAKGLYPDVARVVSFPVTLVNRTNAPVKPAIMVFAARLAQAADPDAAKAPSIRDAPAKIGIGLDTPDLPPGQTFQGTVAFGVPVEPGKLVVEVAPDLVGAQPRAVFEGQA</sequence>
<protein>
    <recommendedName>
        <fullName evidence="4">DUF4352 domain-containing protein</fullName>
    </recommendedName>
</protein>
<proteinExistence type="predicted"/>
<keyword evidence="1" id="KW-0732">Signal</keyword>
<dbReference type="Proteomes" id="UP001519363">
    <property type="component" value="Unassembled WGS sequence"/>
</dbReference>
<feature type="chain" id="PRO_5046897862" description="DUF4352 domain-containing protein" evidence="1">
    <location>
        <begin position="21"/>
        <end position="172"/>
    </location>
</feature>
<reference evidence="2 3" key="1">
    <citation type="submission" date="2021-03" db="EMBL/GenBank/DDBJ databases">
        <title>Sequencing the genomes of 1000 actinobacteria strains.</title>
        <authorList>
            <person name="Klenk H.-P."/>
        </authorList>
    </citation>
    <scope>NUCLEOTIDE SEQUENCE [LARGE SCALE GENOMIC DNA]</scope>
    <source>
        <strain evidence="2 3">DSM 44580</strain>
    </source>
</reference>
<dbReference type="RefSeq" id="WP_209707233.1">
    <property type="nucleotide sequence ID" value="NZ_JAGIOO010000001.1"/>
</dbReference>
<feature type="signal peptide" evidence="1">
    <location>
        <begin position="1"/>
        <end position="20"/>
    </location>
</feature>
<evidence type="ECO:0008006" key="4">
    <source>
        <dbReference type="Google" id="ProtNLM"/>
    </source>
</evidence>
<gene>
    <name evidence="2" type="ORF">JOF53_004628</name>
</gene>
<evidence type="ECO:0000313" key="2">
    <source>
        <dbReference type="EMBL" id="MBP2475756.1"/>
    </source>
</evidence>